<dbReference type="AlphaFoldDB" id="D0LG80"/>
<evidence type="ECO:0000256" key="2">
    <source>
        <dbReference type="ARBA" id="ARBA00022803"/>
    </source>
</evidence>
<dbReference type="Proteomes" id="UP000001880">
    <property type="component" value="Chromosome"/>
</dbReference>
<dbReference type="STRING" id="502025.Hoch_5625"/>
<dbReference type="SMART" id="SM00028">
    <property type="entry name" value="TPR"/>
    <property type="match status" value="5"/>
</dbReference>
<feature type="chain" id="PRO_5003010044" evidence="4">
    <location>
        <begin position="21"/>
        <end position="296"/>
    </location>
</feature>
<feature type="signal peptide" evidence="4">
    <location>
        <begin position="1"/>
        <end position="20"/>
    </location>
</feature>
<evidence type="ECO:0000313" key="6">
    <source>
        <dbReference type="Proteomes" id="UP000001880"/>
    </source>
</evidence>
<keyword evidence="1" id="KW-0677">Repeat</keyword>
<dbReference type="SUPFAM" id="SSF48452">
    <property type="entry name" value="TPR-like"/>
    <property type="match status" value="1"/>
</dbReference>
<evidence type="ECO:0000256" key="1">
    <source>
        <dbReference type="ARBA" id="ARBA00022737"/>
    </source>
</evidence>
<dbReference type="InterPro" id="IPR019734">
    <property type="entry name" value="TPR_rpt"/>
</dbReference>
<dbReference type="Gene3D" id="1.25.40.10">
    <property type="entry name" value="Tetratricopeptide repeat domain"/>
    <property type="match status" value="2"/>
</dbReference>
<dbReference type="eggNOG" id="COG0457">
    <property type="taxonomic scope" value="Bacteria"/>
</dbReference>
<evidence type="ECO:0000256" key="3">
    <source>
        <dbReference type="PROSITE-ProRule" id="PRU00339"/>
    </source>
</evidence>
<evidence type="ECO:0000313" key="5">
    <source>
        <dbReference type="EMBL" id="ACY18105.1"/>
    </source>
</evidence>
<name>D0LG80_HALO1</name>
<keyword evidence="6" id="KW-1185">Reference proteome</keyword>
<accession>D0LG80</accession>
<keyword evidence="4" id="KW-0732">Signal</keyword>
<evidence type="ECO:0000256" key="4">
    <source>
        <dbReference type="SAM" id="SignalP"/>
    </source>
</evidence>
<gene>
    <name evidence="5" type="ordered locus">Hoch_5625</name>
</gene>
<reference evidence="5 6" key="1">
    <citation type="journal article" date="2010" name="Stand. Genomic Sci.">
        <title>Complete genome sequence of Haliangium ochraceum type strain (SMP-2).</title>
        <authorList>
            <consortium name="US DOE Joint Genome Institute (JGI-PGF)"/>
            <person name="Ivanova N."/>
            <person name="Daum C."/>
            <person name="Lang E."/>
            <person name="Abt B."/>
            <person name="Kopitz M."/>
            <person name="Saunders E."/>
            <person name="Lapidus A."/>
            <person name="Lucas S."/>
            <person name="Glavina Del Rio T."/>
            <person name="Nolan M."/>
            <person name="Tice H."/>
            <person name="Copeland A."/>
            <person name="Cheng J.F."/>
            <person name="Chen F."/>
            <person name="Bruce D."/>
            <person name="Goodwin L."/>
            <person name="Pitluck S."/>
            <person name="Mavromatis K."/>
            <person name="Pati A."/>
            <person name="Mikhailova N."/>
            <person name="Chen A."/>
            <person name="Palaniappan K."/>
            <person name="Land M."/>
            <person name="Hauser L."/>
            <person name="Chang Y.J."/>
            <person name="Jeffries C.D."/>
            <person name="Detter J.C."/>
            <person name="Brettin T."/>
            <person name="Rohde M."/>
            <person name="Goker M."/>
            <person name="Bristow J."/>
            <person name="Markowitz V."/>
            <person name="Eisen J.A."/>
            <person name="Hugenholtz P."/>
            <person name="Kyrpides N.C."/>
            <person name="Klenk H.P."/>
        </authorList>
    </citation>
    <scope>NUCLEOTIDE SEQUENCE [LARGE SCALE GENOMIC DNA]</scope>
    <source>
        <strain evidence="6">DSM 14365 / CIP 107738 / JCM 11303 / AJ 13395 / SMP-2</strain>
    </source>
</reference>
<dbReference type="Pfam" id="PF13181">
    <property type="entry name" value="TPR_8"/>
    <property type="match status" value="1"/>
</dbReference>
<dbReference type="PANTHER" id="PTHR44227:SF3">
    <property type="entry name" value="PROTEIN O-MANNOSYL-TRANSFERASE TMTC4"/>
    <property type="match status" value="1"/>
</dbReference>
<dbReference type="InterPro" id="IPR011990">
    <property type="entry name" value="TPR-like_helical_dom_sf"/>
</dbReference>
<dbReference type="PROSITE" id="PS50005">
    <property type="entry name" value="TPR"/>
    <property type="match status" value="2"/>
</dbReference>
<dbReference type="HOGENOM" id="CLU_965369_0_0_7"/>
<organism evidence="5 6">
    <name type="scientific">Haliangium ochraceum (strain DSM 14365 / JCM 11303 / SMP-2)</name>
    <dbReference type="NCBI Taxonomy" id="502025"/>
    <lineage>
        <taxon>Bacteria</taxon>
        <taxon>Pseudomonadati</taxon>
        <taxon>Myxococcota</taxon>
        <taxon>Polyangia</taxon>
        <taxon>Haliangiales</taxon>
        <taxon>Kofleriaceae</taxon>
        <taxon>Haliangium</taxon>
    </lineage>
</organism>
<feature type="repeat" description="TPR" evidence="3">
    <location>
        <begin position="63"/>
        <end position="96"/>
    </location>
</feature>
<dbReference type="RefSeq" id="WP_012830697.1">
    <property type="nucleotide sequence ID" value="NC_013440.1"/>
</dbReference>
<sequence>MRSMVLALALIAGAVSLLPACTDEQLRLSIEQMNEGIMAFDTSAAATARQHFEEAVGTYPDNHAAWYYLGVAAREQNDLEKASEAFAEAVKIKKDEPMYQMMLGISLYDQEKYSLAEAYLAKAVELESRLHRAHWHLGSIFAESDRPEEAAQHWTQAAKENPSWGQPFVSLGRLYLRWDMIEEAIAVLEQGGQSVANDGLPDVYYYLGMAYDAQKNWDKAVDAYTQSIDASTAANSDNVEAKFQRALILVRQGENEKAIVDLEEVSKASPDPFTKQEANRALMELTVDKEEPPAEE</sequence>
<dbReference type="Pfam" id="PF07719">
    <property type="entry name" value="TPR_2"/>
    <property type="match status" value="1"/>
</dbReference>
<proteinExistence type="predicted"/>
<dbReference type="InterPro" id="IPR013105">
    <property type="entry name" value="TPR_2"/>
</dbReference>
<dbReference type="InterPro" id="IPR052346">
    <property type="entry name" value="O-mannosyl-transferase_TMTC"/>
</dbReference>
<feature type="repeat" description="TPR" evidence="3">
    <location>
        <begin position="201"/>
        <end position="234"/>
    </location>
</feature>
<keyword evidence="2 3" id="KW-0802">TPR repeat</keyword>
<protein>
    <submittedName>
        <fullName evidence="5">Tetratricopeptide TPR_2 repeat protein</fullName>
    </submittedName>
</protein>
<dbReference type="Pfam" id="PF13432">
    <property type="entry name" value="TPR_16"/>
    <property type="match status" value="2"/>
</dbReference>
<dbReference type="PANTHER" id="PTHR44227">
    <property type="match status" value="1"/>
</dbReference>
<dbReference type="EMBL" id="CP001804">
    <property type="protein sequence ID" value="ACY18105.1"/>
    <property type="molecule type" value="Genomic_DNA"/>
</dbReference>
<dbReference type="KEGG" id="hoh:Hoch_5625"/>